<organism evidence="1 2">
    <name type="scientific">Rhododendron molle</name>
    <name type="common">Chinese azalea</name>
    <name type="synonym">Azalea mollis</name>
    <dbReference type="NCBI Taxonomy" id="49168"/>
    <lineage>
        <taxon>Eukaryota</taxon>
        <taxon>Viridiplantae</taxon>
        <taxon>Streptophyta</taxon>
        <taxon>Embryophyta</taxon>
        <taxon>Tracheophyta</taxon>
        <taxon>Spermatophyta</taxon>
        <taxon>Magnoliopsida</taxon>
        <taxon>eudicotyledons</taxon>
        <taxon>Gunneridae</taxon>
        <taxon>Pentapetalae</taxon>
        <taxon>asterids</taxon>
        <taxon>Ericales</taxon>
        <taxon>Ericaceae</taxon>
        <taxon>Ericoideae</taxon>
        <taxon>Rhodoreae</taxon>
        <taxon>Rhododendron</taxon>
    </lineage>
</organism>
<gene>
    <name evidence="1" type="ORF">RHMOL_Rhmol04G0290900</name>
</gene>
<protein>
    <submittedName>
        <fullName evidence="1">Uncharacterized protein</fullName>
    </submittedName>
</protein>
<proteinExistence type="predicted"/>
<sequence>MTLLMKPYLGEEEALEELESLEQILDPSQECVDKALQHARPTTLTHLFSTYFDYSENTFRLCLILHNSVHWARLTYRDLHNFLNVCPLDSDPNSLTQSKCDWAFDIFLKFDRLNNPFPCPDSHNFRDVRHCFSLLRDQLRRPLRKSRYRVRLRRATTCSAVCLTGPLLPVVLPSKITKKEIAHIAQVDAVAMHTYALRNDLDTIDRLVNRLYTDVEGDKLLIRLGLEMGNDRHPIHMIAKQLQKNHLNFLSQLTNLEEHIYLCLRAINKARSLLLEEFHLHKNS</sequence>
<evidence type="ECO:0000313" key="2">
    <source>
        <dbReference type="Proteomes" id="UP001062846"/>
    </source>
</evidence>
<comment type="caution">
    <text evidence="1">The sequence shown here is derived from an EMBL/GenBank/DDBJ whole genome shotgun (WGS) entry which is preliminary data.</text>
</comment>
<dbReference type="EMBL" id="CM046391">
    <property type="protein sequence ID" value="KAI8560887.1"/>
    <property type="molecule type" value="Genomic_DNA"/>
</dbReference>
<reference evidence="1" key="1">
    <citation type="submission" date="2022-02" db="EMBL/GenBank/DDBJ databases">
        <title>Plant Genome Project.</title>
        <authorList>
            <person name="Zhang R.-G."/>
        </authorList>
    </citation>
    <scope>NUCLEOTIDE SEQUENCE</scope>
    <source>
        <strain evidence="1">AT1</strain>
    </source>
</reference>
<evidence type="ECO:0000313" key="1">
    <source>
        <dbReference type="EMBL" id="KAI8560887.1"/>
    </source>
</evidence>
<accession>A0ACC0P5E1</accession>
<dbReference type="Proteomes" id="UP001062846">
    <property type="component" value="Chromosome 4"/>
</dbReference>
<name>A0ACC0P5E1_RHOML</name>
<keyword evidence="2" id="KW-1185">Reference proteome</keyword>